<comment type="caution">
    <text evidence="1">The sequence shown here is derived from an EMBL/GenBank/DDBJ whole genome shotgun (WGS) entry which is preliminary data.</text>
</comment>
<sequence length="378" mass="41052">MTGGSNPLDVTLVLDVSGSMASSMDDRYVPAYGPFGTGRSAYIQSPYDPGTYELLDYETDDDGTRGFYIYGNAAISDEALRNRAGIVTYETTSQIASDYSTDTARLKAGGNTIYSIGVFSKADAGDLDLFENKFMQAVSSNYPKAVRTANNEWILRPRAEGDYYLTASDSGQLQKIFQDIWTAISSKPTSPIASTTTESGVERGTVTFTDTLGDYMAVRAFKSVIFAGRQFDKKSVTTADGAVSFTSNAYEPNAKLGSTTATFTPAQSNAFYYFTEDTSLYNSKNTADPAKSVDANGTYYYQRTYYAALGVPGTPIAGKHTCGVGRQPVQHGGYARNHACDYRTIQADAAHHTARRNTADDRPHERGDVLAVGIHRRD</sequence>
<dbReference type="RefSeq" id="WP_257468321.1">
    <property type="nucleotide sequence ID" value="NZ_PCHH01000001.1"/>
</dbReference>
<gene>
    <name evidence="1" type="ORF">CQR50_0327</name>
</gene>
<organism evidence="1 2">
    <name type="scientific">Bifidobacterium pseudolongum subsp. globosum</name>
    <dbReference type="NCBI Taxonomy" id="1690"/>
    <lineage>
        <taxon>Bacteria</taxon>
        <taxon>Bacillati</taxon>
        <taxon>Actinomycetota</taxon>
        <taxon>Actinomycetes</taxon>
        <taxon>Bifidobacteriales</taxon>
        <taxon>Bifidobacteriaceae</taxon>
        <taxon>Bifidobacterium</taxon>
    </lineage>
</organism>
<name>A0A2N3R6U1_9BIFI</name>
<reference evidence="1 2" key="1">
    <citation type="submission" date="2017-10" db="EMBL/GenBank/DDBJ databases">
        <title>Bifidobacterium genomics.</title>
        <authorList>
            <person name="Lugli G.A."/>
            <person name="Milani C."/>
            <person name="Mancabelli L."/>
        </authorList>
    </citation>
    <scope>NUCLEOTIDE SEQUENCE [LARGE SCALE GENOMIC DNA]</scope>
    <source>
        <strain evidence="1 2">1520B</strain>
    </source>
</reference>
<evidence type="ECO:0000313" key="1">
    <source>
        <dbReference type="EMBL" id="PKV05073.1"/>
    </source>
</evidence>
<protein>
    <submittedName>
        <fullName evidence="1">Uncharacterized protein</fullName>
    </submittedName>
</protein>
<dbReference type="AlphaFoldDB" id="A0A2N3R6U1"/>
<accession>A0A2N3R6U1</accession>
<dbReference type="EMBL" id="PCHH01000001">
    <property type="protein sequence ID" value="PKV05073.1"/>
    <property type="molecule type" value="Genomic_DNA"/>
</dbReference>
<evidence type="ECO:0000313" key="2">
    <source>
        <dbReference type="Proteomes" id="UP000233762"/>
    </source>
</evidence>
<dbReference type="Proteomes" id="UP000233762">
    <property type="component" value="Unassembled WGS sequence"/>
</dbReference>
<proteinExistence type="predicted"/>